<feature type="coiled-coil region" evidence="1">
    <location>
        <begin position="81"/>
        <end position="196"/>
    </location>
</feature>
<keyword evidence="1" id="KW-0175">Coiled coil</keyword>
<comment type="caution">
    <text evidence="3">The sequence shown here is derived from an EMBL/GenBank/DDBJ whole genome shotgun (WGS) entry which is preliminary data.</text>
</comment>
<accession>A0A699ZF62</accession>
<feature type="region of interest" description="Disordered" evidence="2">
    <location>
        <begin position="319"/>
        <end position="341"/>
    </location>
</feature>
<dbReference type="Proteomes" id="UP000485058">
    <property type="component" value="Unassembled WGS sequence"/>
</dbReference>
<evidence type="ECO:0000256" key="1">
    <source>
        <dbReference type="SAM" id="Coils"/>
    </source>
</evidence>
<evidence type="ECO:0000256" key="2">
    <source>
        <dbReference type="SAM" id="MobiDB-lite"/>
    </source>
</evidence>
<protein>
    <submittedName>
        <fullName evidence="3">Uncharacterized protein</fullName>
    </submittedName>
</protein>
<proteinExistence type="predicted"/>
<evidence type="ECO:0000313" key="3">
    <source>
        <dbReference type="EMBL" id="GFH20811.1"/>
    </source>
</evidence>
<organism evidence="3 4">
    <name type="scientific">Haematococcus lacustris</name>
    <name type="common">Green alga</name>
    <name type="synonym">Haematococcus pluvialis</name>
    <dbReference type="NCBI Taxonomy" id="44745"/>
    <lineage>
        <taxon>Eukaryota</taxon>
        <taxon>Viridiplantae</taxon>
        <taxon>Chlorophyta</taxon>
        <taxon>core chlorophytes</taxon>
        <taxon>Chlorophyceae</taxon>
        <taxon>CS clade</taxon>
        <taxon>Chlamydomonadales</taxon>
        <taxon>Haematococcaceae</taxon>
        <taxon>Haematococcus</taxon>
    </lineage>
</organism>
<gene>
    <name evidence="3" type="ORF">HaLaN_17996</name>
</gene>
<keyword evidence="4" id="KW-1185">Reference proteome</keyword>
<dbReference type="EMBL" id="BLLF01001702">
    <property type="protein sequence ID" value="GFH20811.1"/>
    <property type="molecule type" value="Genomic_DNA"/>
</dbReference>
<feature type="region of interest" description="Disordered" evidence="2">
    <location>
        <begin position="54"/>
        <end position="78"/>
    </location>
</feature>
<name>A0A699ZF62_HAELA</name>
<reference evidence="3 4" key="1">
    <citation type="submission" date="2020-02" db="EMBL/GenBank/DDBJ databases">
        <title>Draft genome sequence of Haematococcus lacustris strain NIES-144.</title>
        <authorList>
            <person name="Morimoto D."/>
            <person name="Nakagawa S."/>
            <person name="Yoshida T."/>
            <person name="Sawayama S."/>
        </authorList>
    </citation>
    <scope>NUCLEOTIDE SEQUENCE [LARGE SCALE GENOMIC DNA]</scope>
    <source>
        <strain evidence="3 4">NIES-144</strain>
    </source>
</reference>
<dbReference type="AlphaFoldDB" id="A0A699ZF62"/>
<sequence>MTRTKCTAWRSSGGRHITAEYARREAERQAKVVQRVQRRAQRLAEVGEENYGDMSRKRRFSEDEVTASSSALVPKGSRSEVRRLENDLQTAKQAAMVAEQHVEQLKGQLETGKRRLQRAKQATEDVKQELASLQARLEEVQGLHGLAMEAAMAQVVPLRDKNAQLQAQLEAQSVQLQAAKQAMRNAQLQKIEVTQQMVALQQGHLREIEQAARQAAQAAEVKMCEAGRRKAFHEAELQRIEVTLQEFDNGLFRTHGDVTWCICCLSLSIMKRKKERLLPPKLQGACTKEPRAASARHAPARKRVYPPELHRKLAYSTPAPTPHDGGHCPQERSITPNISGPLRVSIPRPLSRRGRFVATEPHLLHGVLLASGPNPVDAEHHDCAFTSAITGGPVDILSSVVATYSGGEGLGKAE</sequence>
<evidence type="ECO:0000313" key="4">
    <source>
        <dbReference type="Proteomes" id="UP000485058"/>
    </source>
</evidence>